<evidence type="ECO:0000313" key="10">
    <source>
        <dbReference type="Proteomes" id="UP000009080"/>
    </source>
</evidence>
<keyword evidence="4 7" id="KW-0812">Transmembrane</keyword>
<dbReference type="GO" id="GO:0022857">
    <property type="term" value="F:transmembrane transporter activity"/>
    <property type="evidence" value="ECO:0007669"/>
    <property type="project" value="InterPro"/>
</dbReference>
<dbReference type="RefSeq" id="WP_015818244.1">
    <property type="nucleotide sequence ID" value="NC_012997.1"/>
</dbReference>
<dbReference type="PANTHER" id="PTHR30558">
    <property type="entry name" value="EXBD MEMBRANE COMPONENT OF PMF-DRIVEN MACROMOLECULE IMPORT SYSTEM"/>
    <property type="match status" value="1"/>
</dbReference>
<dbReference type="Proteomes" id="UP000009080">
    <property type="component" value="Chromosome"/>
</dbReference>
<gene>
    <name evidence="9" type="ordered locus">TERTU_2558</name>
</gene>
<keyword evidence="7" id="KW-0813">Transport</keyword>
<keyword evidence="3" id="KW-1003">Cell membrane</keyword>
<dbReference type="GO" id="GO:0005886">
    <property type="term" value="C:plasma membrane"/>
    <property type="evidence" value="ECO:0007669"/>
    <property type="project" value="UniProtKB-SubCell"/>
</dbReference>
<evidence type="ECO:0000256" key="2">
    <source>
        <dbReference type="ARBA" id="ARBA00005811"/>
    </source>
</evidence>
<feature type="transmembrane region" description="Helical" evidence="8">
    <location>
        <begin position="16"/>
        <end position="36"/>
    </location>
</feature>
<dbReference type="EMBL" id="CP001614">
    <property type="protein sequence ID" value="ACR12132.1"/>
    <property type="molecule type" value="Genomic_DNA"/>
</dbReference>
<proteinExistence type="inferred from homology"/>
<evidence type="ECO:0000313" key="9">
    <source>
        <dbReference type="EMBL" id="ACR12132.1"/>
    </source>
</evidence>
<keyword evidence="6 8" id="KW-0472">Membrane</keyword>
<dbReference type="KEGG" id="ttu:TERTU_2558"/>
<dbReference type="InterPro" id="IPR003400">
    <property type="entry name" value="ExbD"/>
</dbReference>
<dbReference type="OrthoDB" id="9915368at2"/>
<evidence type="ECO:0000256" key="6">
    <source>
        <dbReference type="ARBA" id="ARBA00023136"/>
    </source>
</evidence>
<keyword evidence="5 8" id="KW-1133">Transmembrane helix</keyword>
<accession>C5BLP9</accession>
<keyword evidence="10" id="KW-1185">Reference proteome</keyword>
<dbReference type="PANTHER" id="PTHR30558:SF3">
    <property type="entry name" value="BIOPOLYMER TRANSPORT PROTEIN EXBD-RELATED"/>
    <property type="match status" value="1"/>
</dbReference>
<keyword evidence="7" id="KW-0653">Protein transport</keyword>
<dbReference type="eggNOG" id="COG0848">
    <property type="taxonomic scope" value="Bacteria"/>
</dbReference>
<sequence>MLEAYIDKPRRKKISLTALIDVVFILLLFFMLTSSFSQSRAVNLSQPIASAATPTPSRTQLLLLYGDGHVRVHNSDFFLADYRELSGSHLTELDNTAPVVLLTESSVQITAITELLSLLNALNFEQTTLGGLLPEDRQ</sequence>
<name>C5BLP9_TERTT</name>
<evidence type="ECO:0000256" key="3">
    <source>
        <dbReference type="ARBA" id="ARBA00022475"/>
    </source>
</evidence>
<comment type="subcellular location">
    <subcellularLocation>
        <location evidence="1">Cell membrane</location>
        <topology evidence="1">Single-pass membrane protein</topology>
    </subcellularLocation>
    <subcellularLocation>
        <location evidence="7">Cell membrane</location>
        <topology evidence="7">Single-pass type II membrane protein</topology>
    </subcellularLocation>
</comment>
<dbReference type="HOGENOM" id="CLU_085305_3_5_6"/>
<evidence type="ECO:0000256" key="8">
    <source>
        <dbReference type="SAM" id="Phobius"/>
    </source>
</evidence>
<dbReference type="STRING" id="377629.TERTU_2558"/>
<dbReference type="GO" id="GO:0015031">
    <property type="term" value="P:protein transport"/>
    <property type="evidence" value="ECO:0007669"/>
    <property type="project" value="UniProtKB-KW"/>
</dbReference>
<evidence type="ECO:0000256" key="5">
    <source>
        <dbReference type="ARBA" id="ARBA00022989"/>
    </source>
</evidence>
<comment type="similarity">
    <text evidence="2 7">Belongs to the ExbD/TolR family.</text>
</comment>
<evidence type="ECO:0000256" key="1">
    <source>
        <dbReference type="ARBA" id="ARBA00004162"/>
    </source>
</evidence>
<protein>
    <submittedName>
        <fullName evidence="9">Transport energizing protein, ExbD/TolR family protein</fullName>
    </submittedName>
</protein>
<organism evidence="9 10">
    <name type="scientific">Teredinibacter turnerae (strain ATCC 39867 / T7901)</name>
    <dbReference type="NCBI Taxonomy" id="377629"/>
    <lineage>
        <taxon>Bacteria</taxon>
        <taxon>Pseudomonadati</taxon>
        <taxon>Pseudomonadota</taxon>
        <taxon>Gammaproteobacteria</taxon>
        <taxon>Cellvibrionales</taxon>
        <taxon>Cellvibrionaceae</taxon>
        <taxon>Teredinibacter</taxon>
    </lineage>
</organism>
<dbReference type="AlphaFoldDB" id="C5BLP9"/>
<evidence type="ECO:0000256" key="4">
    <source>
        <dbReference type="ARBA" id="ARBA00022692"/>
    </source>
</evidence>
<reference evidence="9 10" key="1">
    <citation type="journal article" date="2009" name="PLoS ONE">
        <title>The complete genome of Teredinibacter turnerae T7901: an intracellular endosymbiont of marine wood-boring bivalves (shipworms).</title>
        <authorList>
            <person name="Yang J.C."/>
            <person name="Madupu R."/>
            <person name="Durkin A.S."/>
            <person name="Ekborg N.A."/>
            <person name="Pedamallu C.S."/>
            <person name="Hostetler J.B."/>
            <person name="Radune D."/>
            <person name="Toms B.S."/>
            <person name="Henrissat B."/>
            <person name="Coutinho P.M."/>
            <person name="Schwarz S."/>
            <person name="Field L."/>
            <person name="Trindade-Silva A.E."/>
            <person name="Soares C.A.G."/>
            <person name="Elshahawi S."/>
            <person name="Hanora A."/>
            <person name="Schmidt E.W."/>
            <person name="Haygood M.G."/>
            <person name="Posfai J."/>
            <person name="Benner J."/>
            <person name="Madinger C."/>
            <person name="Nove J."/>
            <person name="Anton B."/>
            <person name="Chaudhary K."/>
            <person name="Foster J."/>
            <person name="Holman A."/>
            <person name="Kumar S."/>
            <person name="Lessard P.A."/>
            <person name="Luyten Y.A."/>
            <person name="Slatko B."/>
            <person name="Wood N."/>
            <person name="Wu B."/>
            <person name="Teplitski M."/>
            <person name="Mougous J.D."/>
            <person name="Ward N."/>
            <person name="Eisen J.A."/>
            <person name="Badger J.H."/>
            <person name="Distel D.L."/>
        </authorList>
    </citation>
    <scope>NUCLEOTIDE SEQUENCE [LARGE SCALE GENOMIC DNA]</scope>
    <source>
        <strain evidence="10">ATCC 39867 / T7901</strain>
    </source>
</reference>
<evidence type="ECO:0000256" key="7">
    <source>
        <dbReference type="RuleBase" id="RU003879"/>
    </source>
</evidence>
<dbReference type="Pfam" id="PF02472">
    <property type="entry name" value="ExbD"/>
    <property type="match status" value="1"/>
</dbReference>